<dbReference type="SUPFAM" id="SSF52047">
    <property type="entry name" value="RNI-like"/>
    <property type="match status" value="1"/>
</dbReference>
<dbReference type="InterPro" id="IPR036388">
    <property type="entry name" value="WH-like_DNA-bd_sf"/>
</dbReference>
<dbReference type="PANTHER" id="PTHR36766">
    <property type="entry name" value="PLANT BROAD-SPECTRUM MILDEW RESISTANCE PROTEIN RPW8"/>
    <property type="match status" value="1"/>
</dbReference>
<sequence length="1012" mass="115552">MLGLKQDICASNEGGVSWKPLKRLPTTSLVDESSIYGREDDKEEVIKFLLSDIDGGNQVPIISIVGLGGMGKTTLAQFVYSDNMIQKKFELKAWVYVSETFDVVGLTKAILRSFHSSADGEDLNLLQHQLQQSLTGKKYLLVLDDVWNGSGECWERLLLPFNYGSTGSKIVVTTRDKEVASVMKSAKLLNLKQLKNSECWSMFVRHAFHGMNASEYPNLESIGKKIIEKCGGLPLALKTLGNLLRRKFSQREWLKILETDLWCLSEGDSNINSVLRLSFHHLPSDLKRCFSYCSIFPKGYIFCKGELIKLWMAEGLLKCGRIDKSEEELGNEFFDDLESVSFFQRSGYVDYKYFVMHDLVNDLAKSVSGEFCLRIEGDWAQDIPERTRHIWCSLELKDGDKISQHIYQIKGLRSLMARAGYGGQRFRVCNTVQYDLFSRLKYLRMLSLRFCNLKKLANEISNLKLLRYLDLSRTGLTSLPDSICMLSNLETLILIHCPLTEFPLDFYKLVSLRHLILKGTHIKKMPEQIGRLNHLQTLTDFVVGEHKGSDIKELAELNHLRGTLRISGLENVIDRVDAVTANLKNKKYLEQLCMMFSYSKEIDVFVLEALRPNNILNKLDIIGYCGNSFPNWIRDCHLPNLVSLKLIECKFCSRMPPLGQLSSLRELSVSGCHGIDTIGEEFYGNNSSNIAFRSLEILRFEKMSEWKDWLCIEGFPLLKELSIRYCPKLKRTPPQHLPSLQKLVITDCRELEASIPKAGNIVELELKGCENIMVIELPSTLKNVILCGTRIIESSLQQILLNNTFLETLLVEDFNGTYLECNSLDLRSCNSLRFISICGWHSSTFPFALHLFTNFHSLKLEDCPLLESFPAGGLPSRLSILHIYRCPKLIASREKWGLFQLNSLKEFIVSDDFENAESFPEENLLPSTLDHLELRYCSKLRIMNYNGLLHLKSLQSLHIDGCLCLERLPEEGLPNSLSILSINNCPLLKQRYQKEEGKHWHNICHVPIVRIT</sequence>
<feature type="domain" description="R13L1/DRL21-like LRR repeat region" evidence="6">
    <location>
        <begin position="551"/>
        <end position="672"/>
    </location>
</feature>
<evidence type="ECO:0000313" key="8">
    <source>
        <dbReference type="Proteomes" id="UP000242715"/>
    </source>
</evidence>
<dbReference type="GO" id="GO:0006952">
    <property type="term" value="P:defense response"/>
    <property type="evidence" value="ECO:0007669"/>
    <property type="project" value="UniProtKB-KW"/>
</dbReference>
<keyword evidence="1" id="KW-0433">Leucine-rich repeat</keyword>
<dbReference type="OrthoDB" id="1408525at2759"/>
<evidence type="ECO:0000256" key="3">
    <source>
        <dbReference type="ARBA" id="ARBA00022821"/>
    </source>
</evidence>
<dbReference type="AlphaFoldDB" id="A0A2Z6N380"/>
<reference evidence="8" key="1">
    <citation type="journal article" date="2017" name="Front. Plant Sci.">
        <title>Climate Clever Clovers: New Paradigm to Reduce the Environmental Footprint of Ruminants by Breeding Low Methanogenic Forages Utilizing Haplotype Variation.</title>
        <authorList>
            <person name="Kaur P."/>
            <person name="Appels R."/>
            <person name="Bayer P.E."/>
            <person name="Keeble-Gagnere G."/>
            <person name="Wang J."/>
            <person name="Hirakawa H."/>
            <person name="Shirasawa K."/>
            <person name="Vercoe P."/>
            <person name="Stefanova K."/>
            <person name="Durmic Z."/>
            <person name="Nichols P."/>
            <person name="Revell C."/>
            <person name="Isobe S.N."/>
            <person name="Edwards D."/>
            <person name="Erskine W."/>
        </authorList>
    </citation>
    <scope>NUCLEOTIDE SEQUENCE [LARGE SCALE GENOMIC DNA]</scope>
    <source>
        <strain evidence="8">cv. Daliak</strain>
    </source>
</reference>
<dbReference type="FunFam" id="3.40.50.300:FF:001091">
    <property type="entry name" value="Probable disease resistance protein At1g61300"/>
    <property type="match status" value="1"/>
</dbReference>
<dbReference type="Gene3D" id="1.10.8.430">
    <property type="entry name" value="Helical domain of apoptotic protease-activating factors"/>
    <property type="match status" value="1"/>
</dbReference>
<dbReference type="Gene3D" id="3.80.10.10">
    <property type="entry name" value="Ribonuclease Inhibitor"/>
    <property type="match status" value="2"/>
</dbReference>
<keyword evidence="3" id="KW-0611">Plant defense</keyword>
<dbReference type="Gene3D" id="3.40.50.300">
    <property type="entry name" value="P-loop containing nucleotide triphosphate hydrolases"/>
    <property type="match status" value="1"/>
</dbReference>
<dbReference type="Pfam" id="PF25019">
    <property type="entry name" value="LRR_R13L1-DRL21"/>
    <property type="match status" value="1"/>
</dbReference>
<evidence type="ECO:0000259" key="6">
    <source>
        <dbReference type="Pfam" id="PF25019"/>
    </source>
</evidence>
<dbReference type="SUPFAM" id="SSF52058">
    <property type="entry name" value="L domain-like"/>
    <property type="match status" value="1"/>
</dbReference>
<evidence type="ECO:0000259" key="5">
    <source>
        <dbReference type="Pfam" id="PF23559"/>
    </source>
</evidence>
<dbReference type="PANTHER" id="PTHR36766:SF70">
    <property type="entry name" value="DISEASE RESISTANCE PROTEIN RGA4"/>
    <property type="match status" value="1"/>
</dbReference>
<dbReference type="InterPro" id="IPR058922">
    <property type="entry name" value="WHD_DRP"/>
</dbReference>
<dbReference type="Pfam" id="PF23559">
    <property type="entry name" value="WHD_DRP"/>
    <property type="match status" value="1"/>
</dbReference>
<dbReference type="SMART" id="SM00369">
    <property type="entry name" value="LRR_TYP"/>
    <property type="match status" value="2"/>
</dbReference>
<dbReference type="GO" id="GO:0043531">
    <property type="term" value="F:ADP binding"/>
    <property type="evidence" value="ECO:0007669"/>
    <property type="project" value="InterPro"/>
</dbReference>
<dbReference type="InterPro" id="IPR032675">
    <property type="entry name" value="LRR_dom_sf"/>
</dbReference>
<dbReference type="InterPro" id="IPR003591">
    <property type="entry name" value="Leu-rich_rpt_typical-subtyp"/>
</dbReference>
<evidence type="ECO:0000256" key="1">
    <source>
        <dbReference type="ARBA" id="ARBA00022614"/>
    </source>
</evidence>
<evidence type="ECO:0000313" key="7">
    <source>
        <dbReference type="EMBL" id="GAU39314.1"/>
    </source>
</evidence>
<proteinExistence type="predicted"/>
<feature type="domain" description="Disease resistance protein winged helix" evidence="5">
    <location>
        <begin position="295"/>
        <end position="364"/>
    </location>
</feature>
<name>A0A2Z6N380_TRISU</name>
<keyword evidence="2" id="KW-0677">Repeat</keyword>
<dbReference type="PRINTS" id="PR00364">
    <property type="entry name" value="DISEASERSIST"/>
</dbReference>
<dbReference type="InterPro" id="IPR002182">
    <property type="entry name" value="NB-ARC"/>
</dbReference>
<dbReference type="Proteomes" id="UP000242715">
    <property type="component" value="Unassembled WGS sequence"/>
</dbReference>
<dbReference type="InterPro" id="IPR042197">
    <property type="entry name" value="Apaf_helical"/>
</dbReference>
<organism evidence="7 8">
    <name type="scientific">Trifolium subterraneum</name>
    <name type="common">Subterranean clover</name>
    <dbReference type="NCBI Taxonomy" id="3900"/>
    <lineage>
        <taxon>Eukaryota</taxon>
        <taxon>Viridiplantae</taxon>
        <taxon>Streptophyta</taxon>
        <taxon>Embryophyta</taxon>
        <taxon>Tracheophyta</taxon>
        <taxon>Spermatophyta</taxon>
        <taxon>Magnoliopsida</taxon>
        <taxon>eudicotyledons</taxon>
        <taxon>Gunneridae</taxon>
        <taxon>Pentapetalae</taxon>
        <taxon>rosids</taxon>
        <taxon>fabids</taxon>
        <taxon>Fabales</taxon>
        <taxon>Fabaceae</taxon>
        <taxon>Papilionoideae</taxon>
        <taxon>50 kb inversion clade</taxon>
        <taxon>NPAAA clade</taxon>
        <taxon>Hologalegina</taxon>
        <taxon>IRL clade</taxon>
        <taxon>Trifolieae</taxon>
        <taxon>Trifolium</taxon>
    </lineage>
</organism>
<dbReference type="Gene3D" id="1.10.10.10">
    <property type="entry name" value="Winged helix-like DNA-binding domain superfamily/Winged helix DNA-binding domain"/>
    <property type="match status" value="1"/>
</dbReference>
<dbReference type="InterPro" id="IPR027417">
    <property type="entry name" value="P-loop_NTPase"/>
</dbReference>
<gene>
    <name evidence="7" type="ORF">TSUD_119200</name>
</gene>
<feature type="domain" description="NB-ARC" evidence="4">
    <location>
        <begin position="39"/>
        <end position="209"/>
    </location>
</feature>
<dbReference type="InterPro" id="IPR056789">
    <property type="entry name" value="LRR_R13L1-DRL21"/>
</dbReference>
<accession>A0A2Z6N380</accession>
<dbReference type="Pfam" id="PF00931">
    <property type="entry name" value="NB-ARC"/>
    <property type="match status" value="1"/>
</dbReference>
<evidence type="ECO:0000256" key="2">
    <source>
        <dbReference type="ARBA" id="ARBA00022737"/>
    </source>
</evidence>
<dbReference type="EMBL" id="DF973754">
    <property type="protein sequence ID" value="GAU39314.1"/>
    <property type="molecule type" value="Genomic_DNA"/>
</dbReference>
<keyword evidence="8" id="KW-1185">Reference proteome</keyword>
<evidence type="ECO:0000259" key="4">
    <source>
        <dbReference type="Pfam" id="PF00931"/>
    </source>
</evidence>
<dbReference type="SUPFAM" id="SSF52540">
    <property type="entry name" value="P-loop containing nucleoside triphosphate hydrolases"/>
    <property type="match status" value="1"/>
</dbReference>
<protein>
    <submittedName>
        <fullName evidence="7">Uncharacterized protein</fullName>
    </submittedName>
</protein>